<proteinExistence type="predicted"/>
<evidence type="ECO:0000313" key="1">
    <source>
        <dbReference type="EMBL" id="CAB4180043.1"/>
    </source>
</evidence>
<organism evidence="1">
    <name type="scientific">uncultured Caudovirales phage</name>
    <dbReference type="NCBI Taxonomy" id="2100421"/>
    <lineage>
        <taxon>Viruses</taxon>
        <taxon>Duplodnaviria</taxon>
        <taxon>Heunggongvirae</taxon>
        <taxon>Uroviricota</taxon>
        <taxon>Caudoviricetes</taxon>
        <taxon>Peduoviridae</taxon>
        <taxon>Maltschvirus</taxon>
        <taxon>Maltschvirus maltsch</taxon>
    </lineage>
</organism>
<name>A0A6J5Q7Q4_9CAUD</name>
<gene>
    <name evidence="1" type="ORF">UFOVP1040_26</name>
</gene>
<sequence length="114" mass="12923">MRAHTTYHFQRDDTQDDLHRRKLIEAINILGQFDVSAYTEAEGKAVVALGNGFTRAQAHLAIAALIREAQRKIERHAALTDDYSREVVKQTMAACLDILVAYAYIMNETSMVRQ</sequence>
<accession>A0A6J5Q7Q4</accession>
<protein>
    <submittedName>
        <fullName evidence="1">Uncharacterized protein</fullName>
    </submittedName>
</protein>
<dbReference type="EMBL" id="LR796994">
    <property type="protein sequence ID" value="CAB4180043.1"/>
    <property type="molecule type" value="Genomic_DNA"/>
</dbReference>
<reference evidence="1" key="1">
    <citation type="submission" date="2020-05" db="EMBL/GenBank/DDBJ databases">
        <authorList>
            <person name="Chiriac C."/>
            <person name="Salcher M."/>
            <person name="Ghai R."/>
            <person name="Kavagutti S V."/>
        </authorList>
    </citation>
    <scope>NUCLEOTIDE SEQUENCE</scope>
</reference>